<organism evidence="3 4">
    <name type="scientific">Nelumbo nucifera</name>
    <name type="common">Sacred lotus</name>
    <dbReference type="NCBI Taxonomy" id="4432"/>
    <lineage>
        <taxon>Eukaryota</taxon>
        <taxon>Viridiplantae</taxon>
        <taxon>Streptophyta</taxon>
        <taxon>Embryophyta</taxon>
        <taxon>Tracheophyta</taxon>
        <taxon>Spermatophyta</taxon>
        <taxon>Magnoliopsida</taxon>
        <taxon>Proteales</taxon>
        <taxon>Nelumbonaceae</taxon>
        <taxon>Nelumbo</taxon>
    </lineage>
</organism>
<dbReference type="GeneID" id="104597455"/>
<dbReference type="FunFam" id="1.25.40.10:FF:000348">
    <property type="entry name" value="Pentatricopeptide repeat-containing protein chloroplastic"/>
    <property type="match status" value="1"/>
</dbReference>
<evidence type="ECO:0000313" key="3">
    <source>
        <dbReference type="Proteomes" id="UP000189703"/>
    </source>
</evidence>
<dbReference type="Gene3D" id="1.25.40.10">
    <property type="entry name" value="Tetratricopeptide repeat domain"/>
    <property type="match status" value="4"/>
</dbReference>
<sequence>MIVFFLIKLRSLRGFPRPLSKCNPFVSCLHTRLVVPHKEKPSWNTNHIFVLTNPLLSLLERCKSMNQLKQIQAQMILTGLISDRLALSRLIAFCAISESGSLDYCNMILANTENPNVFSWNIAIRGHSESDNPKEAFLLYMQMLRNGGSCPDNYTYPFLFKACARLSLIGIGCAIFGHVMHLGFDSDIFVHNAAIHMLVSCGDLEGARRLFDRSRIRDLVSWNSIINGYVRRGMPGQALELFREMKVGKIEPDEVTMIGMVSSCAQMEDLNLGREFHRYIEERGLKMTIPLSNALMDMYVKCGSLESAELLFNSMTHRTMVSWTTMVVGYVKFGHLDAARKLFDEMPEKDVVPWNAMISGYVQCNRRKEALALFHEMQAMNIKPDEVTMVSLLSACSQLGALDVGVWIHHYIEKHSIWINVALGTALVDMYAKCGNITKALQLFQEIPGRNALTWTAIIGALALHGHAQDAISYFLEMIDTGLVPDEVTFLGVLSACCHAGLVDEGRRFFTEMKSKFKISPKLKHYSCMVDLLGRAGFLHEAEELIDSMPMEPDAVVWGALFFACRTHGNVAMGEWAASKLLELDPHDSGIYVLLASMYVEANMWEKAGKVRVMMRERGVEKTPGCSSIEVNGIVYEFIVRDRSHPQTQEIYECLIQLARQLEIDDYVSGVPQINVSIDSLLFCSSLVTDAGIDSPYPGSFIRDLLGKEMNRGSMIIIT</sequence>
<accession>A0A1U7ZY82</accession>
<dbReference type="PANTHER" id="PTHR47926:SF436">
    <property type="entry name" value="PENTATRICOPEPTIDE REPEAT-CONTAINING PROTEIN ELI1, CHLOROPLASTIC-LIKE ISOFORM X2"/>
    <property type="match status" value="1"/>
</dbReference>
<feature type="repeat" description="PPR" evidence="2">
    <location>
        <begin position="218"/>
        <end position="252"/>
    </location>
</feature>
<dbReference type="RefSeq" id="XP_010257292.1">
    <property type="nucleotide sequence ID" value="XM_010258990.2"/>
</dbReference>
<dbReference type="GO" id="GO:0003723">
    <property type="term" value="F:RNA binding"/>
    <property type="evidence" value="ECO:0007669"/>
    <property type="project" value="InterPro"/>
</dbReference>
<feature type="repeat" description="PPR" evidence="2">
    <location>
        <begin position="486"/>
        <end position="516"/>
    </location>
</feature>
<dbReference type="InterPro" id="IPR011990">
    <property type="entry name" value="TPR-like_helical_dom_sf"/>
</dbReference>
<dbReference type="FunFam" id="1.25.40.10:FF:000073">
    <property type="entry name" value="Pentatricopeptide repeat-containing protein chloroplastic"/>
    <property type="match status" value="1"/>
</dbReference>
<dbReference type="GO" id="GO:0009451">
    <property type="term" value="P:RNA modification"/>
    <property type="evidence" value="ECO:0007669"/>
    <property type="project" value="InterPro"/>
</dbReference>
<dbReference type="Pfam" id="PF01535">
    <property type="entry name" value="PPR"/>
    <property type="match status" value="4"/>
</dbReference>
<dbReference type="InParanoid" id="A0A1U7ZY82"/>
<dbReference type="eggNOG" id="KOG4197">
    <property type="taxonomic scope" value="Eukaryota"/>
</dbReference>
<evidence type="ECO:0000256" key="2">
    <source>
        <dbReference type="PROSITE-ProRule" id="PRU00708"/>
    </source>
</evidence>
<dbReference type="Pfam" id="PF20431">
    <property type="entry name" value="E_motif"/>
    <property type="match status" value="1"/>
</dbReference>
<dbReference type="InterPro" id="IPR046960">
    <property type="entry name" value="PPR_At4g14850-like_plant"/>
</dbReference>
<dbReference type="PROSITE" id="PS51375">
    <property type="entry name" value="PPR"/>
    <property type="match status" value="6"/>
</dbReference>
<evidence type="ECO:0000313" key="4">
    <source>
        <dbReference type="RefSeq" id="XP_010257292.1"/>
    </source>
</evidence>
<dbReference type="InterPro" id="IPR002885">
    <property type="entry name" value="PPR_rpt"/>
</dbReference>
<dbReference type="AlphaFoldDB" id="A0A1U7ZY82"/>
<dbReference type="FunFam" id="1.25.40.10:FF:000715">
    <property type="entry name" value="Pentatricopeptide repeat-containing protein"/>
    <property type="match status" value="1"/>
</dbReference>
<feature type="repeat" description="PPR" evidence="2">
    <location>
        <begin position="350"/>
        <end position="384"/>
    </location>
</feature>
<proteinExistence type="predicted"/>
<gene>
    <name evidence="4" type="primary">LOC104597455</name>
</gene>
<feature type="repeat" description="PPR" evidence="2">
    <location>
        <begin position="451"/>
        <end position="485"/>
    </location>
</feature>
<dbReference type="KEGG" id="nnu:104597455"/>
<dbReference type="OMA" id="FSWNVAI"/>
<protein>
    <submittedName>
        <fullName evidence="4">Pentatricopeptide repeat-containing protein At2g22410, mitochondrial isoform X1</fullName>
    </submittedName>
</protein>
<keyword evidence="3" id="KW-1185">Reference proteome</keyword>
<dbReference type="PANTHER" id="PTHR47926">
    <property type="entry name" value="PENTATRICOPEPTIDE REPEAT-CONTAINING PROTEIN"/>
    <property type="match status" value="1"/>
</dbReference>
<dbReference type="Pfam" id="PF13041">
    <property type="entry name" value="PPR_2"/>
    <property type="match status" value="4"/>
</dbReference>
<dbReference type="FunCoup" id="A0A1U7ZY82">
    <property type="interactions" value="482"/>
</dbReference>
<dbReference type="SUPFAM" id="SSF48452">
    <property type="entry name" value="TPR-like"/>
    <property type="match status" value="1"/>
</dbReference>
<keyword evidence="1" id="KW-0677">Repeat</keyword>
<dbReference type="InterPro" id="IPR046848">
    <property type="entry name" value="E_motif"/>
</dbReference>
<dbReference type="FunFam" id="1.25.40.10:FF:000576">
    <property type="entry name" value="Pentatricopeptide repeat-containing protein, chloroplastic"/>
    <property type="match status" value="1"/>
</dbReference>
<name>A0A1U7ZY82_NELNU</name>
<feature type="repeat" description="PPR" evidence="2">
    <location>
        <begin position="116"/>
        <end position="150"/>
    </location>
</feature>
<evidence type="ECO:0000256" key="1">
    <source>
        <dbReference type="ARBA" id="ARBA00022737"/>
    </source>
</evidence>
<feature type="repeat" description="PPR" evidence="2">
    <location>
        <begin position="319"/>
        <end position="349"/>
    </location>
</feature>
<dbReference type="InterPro" id="IPR046849">
    <property type="entry name" value="E2_motif"/>
</dbReference>
<dbReference type="Proteomes" id="UP000189703">
    <property type="component" value="Unplaced"/>
</dbReference>
<dbReference type="Pfam" id="PF20430">
    <property type="entry name" value="Eplus_motif"/>
    <property type="match status" value="1"/>
</dbReference>
<reference evidence="4" key="1">
    <citation type="submission" date="2025-08" db="UniProtKB">
        <authorList>
            <consortium name="RefSeq"/>
        </authorList>
    </citation>
    <scope>IDENTIFICATION</scope>
</reference>
<dbReference type="NCBIfam" id="TIGR00756">
    <property type="entry name" value="PPR"/>
    <property type="match status" value="6"/>
</dbReference>
<dbReference type="OrthoDB" id="185373at2759"/>